<organism evidence="1 2">
    <name type="scientific">Candidatus Syntrophosphaera thermopropionivorans</name>
    <dbReference type="NCBI Taxonomy" id="2593015"/>
    <lineage>
        <taxon>Bacteria</taxon>
        <taxon>Pseudomonadati</taxon>
        <taxon>Candidatus Cloacimonadota</taxon>
        <taxon>Candidatus Cloacimonadia</taxon>
        <taxon>Candidatus Cloacimonadales</taxon>
        <taxon>Candidatus Cloacimonadaceae</taxon>
        <taxon>Candidatus Syntrophosphaera</taxon>
    </lineage>
</organism>
<proteinExistence type="predicted"/>
<evidence type="ECO:0000313" key="1">
    <source>
        <dbReference type="EMBL" id="TDF73853.1"/>
    </source>
</evidence>
<comment type="caution">
    <text evidence="1">The sequence shown here is derived from an EMBL/GenBank/DDBJ whole genome shotgun (WGS) entry which is preliminary data.</text>
</comment>
<accession>A0AC61QK77</accession>
<dbReference type="EMBL" id="SMOG01000003">
    <property type="protein sequence ID" value="TDF73853.1"/>
    <property type="molecule type" value="Genomic_DNA"/>
</dbReference>
<dbReference type="Proteomes" id="UP000294588">
    <property type="component" value="Unassembled WGS sequence"/>
</dbReference>
<reference evidence="1" key="1">
    <citation type="submission" date="2019-03" db="EMBL/GenBank/DDBJ databases">
        <title>Candidatus Syntrophosphaera thermopropionivorans: a novel player in syntrophic propionate oxidation during anaerobic digestion.</title>
        <authorList>
            <person name="Dyksma S."/>
        </authorList>
    </citation>
    <scope>NUCLEOTIDE SEQUENCE</scope>
    <source>
        <strain evidence="1">W5</strain>
    </source>
</reference>
<name>A0AC61QK77_9BACT</name>
<gene>
    <name evidence="1" type="ORF">E0946_02225</name>
</gene>
<protein>
    <submittedName>
        <fullName evidence="1">Uncharacterized protein</fullName>
    </submittedName>
</protein>
<evidence type="ECO:0000313" key="2">
    <source>
        <dbReference type="Proteomes" id="UP000294588"/>
    </source>
</evidence>
<sequence length="413" mass="48178">MYNVKWLYCFIFTLVCFIIFLGLFSCSSEVSKPRTLEELEKPFGIPPSEKPANPKSFNIIVDASASMYGFTGENSEYLNLLNTIIAKIPQDAKINFYSFGQGSLKMEGDLRANLYKLSRRDFYKEPRTDLTKPFNLIREDKNSVNLILTDGVQSTQHSQQDYVIFAKELNSYLEGNGFFALMGKLVSFEGSYYSEYARKYIDIEPGGKRPIYCLAFGNRKYADFVQKKIRDLFENCFDFGVILPNHLKYTEDEEGKNVPEELNHIGNDEKLPVAYFTLDKGHFQYLKFNLKGYEDRFGTTIDYAIAYQAKKNPNFVELQDKRGNIKANKLAGTDKITFKIPFEEDNPGTYRILLSFRKTLPSWIKEWSTDDDSKPEFQTKTYHLANWMQFILDNFEDYKFLTTTRYYLQIERK</sequence>
<keyword evidence="2" id="KW-1185">Reference proteome</keyword>